<dbReference type="InterPro" id="IPR036156">
    <property type="entry name" value="Beta-gal/glucu_dom_sf"/>
</dbReference>
<dbReference type="EMBL" id="LAZR01001041">
    <property type="protein sequence ID" value="KKN51954.1"/>
    <property type="molecule type" value="Genomic_DNA"/>
</dbReference>
<dbReference type="GO" id="GO:0009341">
    <property type="term" value="C:beta-galactosidase complex"/>
    <property type="evidence" value="ECO:0007669"/>
    <property type="project" value="InterPro"/>
</dbReference>
<dbReference type="InterPro" id="IPR023230">
    <property type="entry name" value="Glyco_hydro_2_CS"/>
</dbReference>
<dbReference type="GO" id="GO:0004565">
    <property type="term" value="F:beta-galactosidase activity"/>
    <property type="evidence" value="ECO:0007669"/>
    <property type="project" value="UniProtKB-EC"/>
</dbReference>
<name>A0A0F9RAP3_9ZZZZ</name>
<proteinExistence type="inferred from homology"/>
<dbReference type="PANTHER" id="PTHR46323:SF2">
    <property type="entry name" value="BETA-GALACTOSIDASE"/>
    <property type="match status" value="1"/>
</dbReference>
<dbReference type="InterPro" id="IPR014718">
    <property type="entry name" value="GH-type_carb-bd"/>
</dbReference>
<accession>A0A0F9RAP3</accession>
<dbReference type="AlphaFoldDB" id="A0A0F9RAP3"/>
<dbReference type="PRINTS" id="PR00132">
    <property type="entry name" value="GLHYDRLASE2"/>
</dbReference>
<reference evidence="8" key="1">
    <citation type="journal article" date="2015" name="Nature">
        <title>Complex archaea that bridge the gap between prokaryotes and eukaryotes.</title>
        <authorList>
            <person name="Spang A."/>
            <person name="Saw J.H."/>
            <person name="Jorgensen S.L."/>
            <person name="Zaremba-Niedzwiedzka K."/>
            <person name="Martijn J."/>
            <person name="Lind A.E."/>
            <person name="van Eijk R."/>
            <person name="Schleper C."/>
            <person name="Guy L."/>
            <person name="Ettema T.J."/>
        </authorList>
    </citation>
    <scope>NUCLEOTIDE SEQUENCE</scope>
</reference>
<dbReference type="Gene3D" id="2.60.120.260">
    <property type="entry name" value="Galactose-binding domain-like"/>
    <property type="match status" value="1"/>
</dbReference>
<dbReference type="InterPro" id="IPR006101">
    <property type="entry name" value="Glyco_hydro_2"/>
</dbReference>
<dbReference type="Pfam" id="PF02929">
    <property type="entry name" value="Bgal_small_N"/>
    <property type="match status" value="1"/>
</dbReference>
<dbReference type="SUPFAM" id="SSF74650">
    <property type="entry name" value="Galactose mutarotase-like"/>
    <property type="match status" value="1"/>
</dbReference>
<protein>
    <recommendedName>
        <fullName evidence="3">beta-galactosidase</fullName>
        <ecNumber evidence="3">3.2.1.23</ecNumber>
    </recommendedName>
    <alternativeName>
        <fullName evidence="6">Lactase</fullName>
    </alternativeName>
</protein>
<evidence type="ECO:0000313" key="8">
    <source>
        <dbReference type="EMBL" id="KKN51954.1"/>
    </source>
</evidence>
<evidence type="ECO:0000256" key="4">
    <source>
        <dbReference type="ARBA" id="ARBA00022801"/>
    </source>
</evidence>
<organism evidence="8">
    <name type="scientific">marine sediment metagenome</name>
    <dbReference type="NCBI Taxonomy" id="412755"/>
    <lineage>
        <taxon>unclassified sequences</taxon>
        <taxon>metagenomes</taxon>
        <taxon>ecological metagenomes</taxon>
    </lineage>
</organism>
<evidence type="ECO:0000259" key="7">
    <source>
        <dbReference type="SMART" id="SM01038"/>
    </source>
</evidence>
<dbReference type="InterPro" id="IPR032312">
    <property type="entry name" value="LacZ_4"/>
</dbReference>
<dbReference type="InterPro" id="IPR006102">
    <property type="entry name" value="Ig-like_GH2"/>
</dbReference>
<feature type="domain" description="Beta galactosidase small chain/" evidence="7">
    <location>
        <begin position="757"/>
        <end position="1031"/>
    </location>
</feature>
<dbReference type="Pfam" id="PF02836">
    <property type="entry name" value="Glyco_hydro_2_C"/>
    <property type="match status" value="1"/>
</dbReference>
<comment type="caution">
    <text evidence="8">The sequence shown here is derived from an EMBL/GenBank/DDBJ whole genome shotgun (WGS) entry which is preliminary data.</text>
</comment>
<dbReference type="Gene3D" id="2.60.40.10">
    <property type="entry name" value="Immunoglobulins"/>
    <property type="match status" value="2"/>
</dbReference>
<evidence type="ECO:0000256" key="6">
    <source>
        <dbReference type="ARBA" id="ARBA00032230"/>
    </source>
</evidence>
<dbReference type="SMART" id="SM01038">
    <property type="entry name" value="Bgal_small_N"/>
    <property type="match status" value="1"/>
</dbReference>
<dbReference type="InterPro" id="IPR011013">
    <property type="entry name" value="Gal_mutarotase_sf_dom"/>
</dbReference>
<dbReference type="InterPro" id="IPR017853">
    <property type="entry name" value="GH"/>
</dbReference>
<dbReference type="InterPro" id="IPR008979">
    <property type="entry name" value="Galactose-bd-like_sf"/>
</dbReference>
<dbReference type="PANTHER" id="PTHR46323">
    <property type="entry name" value="BETA-GALACTOSIDASE"/>
    <property type="match status" value="1"/>
</dbReference>
<comment type="similarity">
    <text evidence="2">Belongs to the glycosyl hydrolase 2 family.</text>
</comment>
<evidence type="ECO:0000256" key="3">
    <source>
        <dbReference type="ARBA" id="ARBA00012756"/>
    </source>
</evidence>
<keyword evidence="4" id="KW-0378">Hydrolase</keyword>
<keyword evidence="5" id="KW-0326">Glycosidase</keyword>
<dbReference type="InterPro" id="IPR006104">
    <property type="entry name" value="Glyco_hydro_2_N"/>
</dbReference>
<dbReference type="FunFam" id="3.20.20.80:FF:000018">
    <property type="entry name" value="Beta-galactosidase"/>
    <property type="match status" value="1"/>
</dbReference>
<sequence length="1051" mass="122124">MKERKDWENSEIIGLNKEPAHNTLIPFQDTDSALQGTNEGSNFYKSLNGNWKFNWVRRPEDRPKNFYDLDFDTSKWSEIPIPSNWQMQGYGVPIYTNVEYPYSIQKDNIPSIDHDYNPVGSYKKEFSIPNNWESNQIFIHFGGVKSAFYLWINGRKVGYSQGSMTPAEFNITDFLKKDKNILAVEVYRWSDGSYLEDQDMWRLSGIYRDVYLYSTPHVHIRDFFIFCDLDDQCKNAELIIKAKIINYSKDLIEGFNLESFMIDNDYKIIAEPNIGIQNLNIAPSGEIEVSMKKLVINPLKWSAENPYLYDILLVLKSASNEIIEVEHCKFGFRKVEIKNSQIYINNRSILFKGVNRHEHDPDHGRAVPYSRMLQDIKILKQNNINAVRTSHYPNDPKWYELCDEFGIYVIDECNLETHGLREKIPSSRPEWTKACVDRMMSMVERDKNHPCIYMWSLGNEAGYGDNFKIMKKAALKIDYTRPFHYEGDPKLEVSDVFSMMYTSIKRLAKSGQLKKLRRTSPNGFLNPEDYKDKPIILCEYAHAMGNSLGNFQEYMDVFEQYENCIGGFIWDFVDQGLRKLSANGKEFWAYGGDYGDEPNSKNFCCNGIVLPDRTPNPSLHEVKKVYQNIKVYPIDLLKGRVNVLNKYNFKSLEFVEISWQMTANGKTIQDGLLPKISLKPKKSQEIRIPFKTPILNPRTEYHLTLMFKLSDKTRWAEKGYRIAWDQFKIPFEIPPTSVIKSEENSEINSRETEEEIVIKGSGFKVIFGKKTGVIESYSIYDTELFSSPLVPNFWRAPIDTDNLLRFVVPELNSFIFKWKEANHNRILKEISINKLKSNRIRVKTISTVPYGKSYFETEYTVFGTGEIIIKNLFTPERDMIRFGMQMAIPGRYNTLTWYGRGPHETHFDRKTGAAVGLYSGLVEDLVHNYVRPQENGNRTDVRWAALTDGSDKGLFISEIGGDYLNISAWPYSMEDLERAEHIDELPKRDFITVNIDYKQSGVGGSLIGRRDILKKYSLTRNKEYCYAFLLKPYFKELGDLTSIYQNSNQNI</sequence>
<dbReference type="GO" id="GO:0030246">
    <property type="term" value="F:carbohydrate binding"/>
    <property type="evidence" value="ECO:0007669"/>
    <property type="project" value="InterPro"/>
</dbReference>
<dbReference type="InterPro" id="IPR013783">
    <property type="entry name" value="Ig-like_fold"/>
</dbReference>
<dbReference type="InterPro" id="IPR006103">
    <property type="entry name" value="Glyco_hydro_2_cat"/>
</dbReference>
<gene>
    <name evidence="8" type="ORF">LCGC14_0617350</name>
</gene>
<dbReference type="InterPro" id="IPR050347">
    <property type="entry name" value="Bact_Beta-galactosidase"/>
</dbReference>
<dbReference type="SUPFAM" id="SSF49303">
    <property type="entry name" value="beta-Galactosidase/glucuronidase domain"/>
    <property type="match status" value="2"/>
</dbReference>
<dbReference type="GO" id="GO:0005990">
    <property type="term" value="P:lactose catabolic process"/>
    <property type="evidence" value="ECO:0007669"/>
    <property type="project" value="TreeGrafter"/>
</dbReference>
<evidence type="ECO:0000256" key="1">
    <source>
        <dbReference type="ARBA" id="ARBA00001412"/>
    </source>
</evidence>
<evidence type="ECO:0000256" key="2">
    <source>
        <dbReference type="ARBA" id="ARBA00007401"/>
    </source>
</evidence>
<dbReference type="InterPro" id="IPR004199">
    <property type="entry name" value="B-gal_small/dom_5"/>
</dbReference>
<dbReference type="PROSITE" id="PS00719">
    <property type="entry name" value="GLYCOSYL_HYDROL_F2_1"/>
    <property type="match status" value="1"/>
</dbReference>
<dbReference type="SUPFAM" id="SSF49785">
    <property type="entry name" value="Galactose-binding domain-like"/>
    <property type="match status" value="1"/>
</dbReference>
<dbReference type="Pfam" id="PF00703">
    <property type="entry name" value="Glyco_hydro_2"/>
    <property type="match status" value="1"/>
</dbReference>
<dbReference type="Gene3D" id="2.70.98.10">
    <property type="match status" value="1"/>
</dbReference>
<dbReference type="Pfam" id="PF02837">
    <property type="entry name" value="Glyco_hydro_2_N"/>
    <property type="match status" value="1"/>
</dbReference>
<dbReference type="Gene3D" id="3.20.20.80">
    <property type="entry name" value="Glycosidases"/>
    <property type="match status" value="1"/>
</dbReference>
<comment type="catalytic activity">
    <reaction evidence="1">
        <text>Hydrolysis of terminal non-reducing beta-D-galactose residues in beta-D-galactosides.</text>
        <dbReference type="EC" id="3.2.1.23"/>
    </reaction>
</comment>
<evidence type="ECO:0000256" key="5">
    <source>
        <dbReference type="ARBA" id="ARBA00023295"/>
    </source>
</evidence>
<dbReference type="Pfam" id="PF16353">
    <property type="entry name" value="LacZ_4"/>
    <property type="match status" value="1"/>
</dbReference>
<dbReference type="EC" id="3.2.1.23" evidence="3"/>
<dbReference type="SUPFAM" id="SSF51445">
    <property type="entry name" value="(Trans)glycosidases"/>
    <property type="match status" value="1"/>
</dbReference>